<reference evidence="10 11" key="1">
    <citation type="submission" date="2020-11" db="EMBL/GenBank/DDBJ databases">
        <title>Draft genome sequencing of a Lachnospiraceae strain isolated from anoxic soil subjected to BSD treatment.</title>
        <authorList>
            <person name="Uek A."/>
            <person name="Tonouchi A."/>
        </authorList>
    </citation>
    <scope>NUCLEOTIDE SEQUENCE [LARGE SCALE GENOMIC DNA]</scope>
    <source>
        <strain evidence="10 11">TB5</strain>
    </source>
</reference>
<dbReference type="InterPro" id="IPR027417">
    <property type="entry name" value="P-loop_NTPase"/>
</dbReference>
<protein>
    <recommendedName>
        <fullName evidence="5">nitrogenase</fullName>
        <ecNumber evidence="5">1.18.6.1</ecNumber>
    </recommendedName>
</protein>
<dbReference type="Pfam" id="PF00142">
    <property type="entry name" value="Fer4_NifH"/>
    <property type="match status" value="1"/>
</dbReference>
<accession>A0A7R7IDN3</accession>
<keyword evidence="11" id="KW-1185">Reference proteome</keyword>
<dbReference type="GO" id="GO:0016163">
    <property type="term" value="F:nitrogenase activity"/>
    <property type="evidence" value="ECO:0007669"/>
    <property type="project" value="UniProtKB-EC"/>
</dbReference>
<comment type="function">
    <text evidence="2">The key enzymatic reactions in nitrogen fixation are catalyzed by the nitrogenase complex, which has 2 components: the iron protein and the molybdenum-iron protein.</text>
</comment>
<dbReference type="SUPFAM" id="SSF52540">
    <property type="entry name" value="P-loop containing nucleoside triphosphate hydrolases"/>
    <property type="match status" value="1"/>
</dbReference>
<keyword evidence="8" id="KW-0067">ATP-binding</keyword>
<evidence type="ECO:0000256" key="3">
    <source>
        <dbReference type="ARBA" id="ARBA00005504"/>
    </source>
</evidence>
<evidence type="ECO:0000256" key="1">
    <source>
        <dbReference type="ARBA" id="ARBA00001966"/>
    </source>
</evidence>
<dbReference type="RefSeq" id="WP_271712400.1">
    <property type="nucleotide sequence ID" value="NZ_AP024169.1"/>
</dbReference>
<evidence type="ECO:0000256" key="5">
    <source>
        <dbReference type="ARBA" id="ARBA00012773"/>
    </source>
</evidence>
<comment type="catalytic activity">
    <reaction evidence="9">
        <text>N2 + 8 reduced [2Fe-2S]-[ferredoxin] + 16 ATP + 16 H2O = H2 + 8 oxidized [2Fe-2S]-[ferredoxin] + 2 NH4(+) + 16 ADP + 16 phosphate + 6 H(+)</text>
        <dbReference type="Rhea" id="RHEA:21448"/>
        <dbReference type="Rhea" id="RHEA-COMP:10000"/>
        <dbReference type="Rhea" id="RHEA-COMP:10001"/>
        <dbReference type="ChEBI" id="CHEBI:15377"/>
        <dbReference type="ChEBI" id="CHEBI:15378"/>
        <dbReference type="ChEBI" id="CHEBI:17997"/>
        <dbReference type="ChEBI" id="CHEBI:18276"/>
        <dbReference type="ChEBI" id="CHEBI:28938"/>
        <dbReference type="ChEBI" id="CHEBI:30616"/>
        <dbReference type="ChEBI" id="CHEBI:33737"/>
        <dbReference type="ChEBI" id="CHEBI:33738"/>
        <dbReference type="ChEBI" id="CHEBI:43474"/>
        <dbReference type="ChEBI" id="CHEBI:456216"/>
        <dbReference type="EC" id="1.18.6.1"/>
    </reaction>
</comment>
<evidence type="ECO:0000256" key="2">
    <source>
        <dbReference type="ARBA" id="ARBA00002234"/>
    </source>
</evidence>
<evidence type="ECO:0000256" key="9">
    <source>
        <dbReference type="ARBA" id="ARBA00047967"/>
    </source>
</evidence>
<keyword evidence="7" id="KW-0547">Nucleotide-binding</keyword>
<dbReference type="Proteomes" id="UP000595897">
    <property type="component" value="Chromosome"/>
</dbReference>
<dbReference type="PANTHER" id="PTHR42864:SF2">
    <property type="entry name" value="LIGHT-INDEPENDENT PROTOCHLOROPHYLLIDE REDUCTASE IRON-SULFUR ATP-BINDING PROTEIN"/>
    <property type="match status" value="1"/>
</dbReference>
<evidence type="ECO:0000256" key="4">
    <source>
        <dbReference type="ARBA" id="ARBA00011738"/>
    </source>
</evidence>
<comment type="subunit">
    <text evidence="4">Homodimer.</text>
</comment>
<dbReference type="Gene3D" id="3.40.50.300">
    <property type="entry name" value="P-loop containing nucleotide triphosphate hydrolases"/>
    <property type="match status" value="1"/>
</dbReference>
<evidence type="ECO:0000256" key="7">
    <source>
        <dbReference type="ARBA" id="ARBA00022741"/>
    </source>
</evidence>
<organism evidence="10 11">
    <name type="scientific">Anaeromicropila herbilytica</name>
    <dbReference type="NCBI Taxonomy" id="2785025"/>
    <lineage>
        <taxon>Bacteria</taxon>
        <taxon>Bacillati</taxon>
        <taxon>Bacillota</taxon>
        <taxon>Clostridia</taxon>
        <taxon>Lachnospirales</taxon>
        <taxon>Lachnospiraceae</taxon>
        <taxon>Anaeromicropila</taxon>
    </lineage>
</organism>
<dbReference type="PROSITE" id="PS51026">
    <property type="entry name" value="NIFH_FRXC_3"/>
    <property type="match status" value="1"/>
</dbReference>
<evidence type="ECO:0000313" key="10">
    <source>
        <dbReference type="EMBL" id="BCN31264.1"/>
    </source>
</evidence>
<proteinExistence type="inferred from homology"/>
<dbReference type="InterPro" id="IPR000392">
    <property type="entry name" value="NifH/frxC"/>
</dbReference>
<gene>
    <name evidence="10" type="ORF">bsdtb5_25590</name>
</gene>
<sequence length="290" mass="32350">MKSTVERICFLGKGGTGKSVIVSNLSEALNKKGYRVLQIGNDISLCSTLVLRGDAEVTPVLPSYRALYDIQLDDYIMKSKNGILLMELGSIEPGSGCLARGIHHIDELLESQHIIEKYQLDYILYDIAGETPCTGFILPIRDGVMNKCMIVTTGEFSSLSTANNLLIGITKCKSKKYDIGVIVNFSDEFQTKALLSDYAGKVNVKVLAYLDTLVAIKNSYLQSMSLYEANPKSVAIDTFNKLAEDIIHFVDSSQIQPFSQNDLLHWQKEWKRRAYQYNNGIIDVDLSQNI</sequence>
<keyword evidence="6" id="KW-0479">Metal-binding</keyword>
<comment type="cofactor">
    <cofactor evidence="1">
        <name>[4Fe-4S] cluster</name>
        <dbReference type="ChEBI" id="CHEBI:49883"/>
    </cofactor>
</comment>
<dbReference type="PANTHER" id="PTHR42864">
    <property type="entry name" value="LIGHT-INDEPENDENT PROTOCHLOROPHYLLIDE REDUCTASE IRON-SULFUR ATP-BINDING PROTEIN"/>
    <property type="match status" value="1"/>
</dbReference>
<dbReference type="KEGG" id="ahb:bsdtb5_25590"/>
<dbReference type="EC" id="1.18.6.1" evidence="5"/>
<name>A0A7R7IDN3_9FIRM</name>
<comment type="similarity">
    <text evidence="3">Belongs to the NifH/BchL/ChlL family.</text>
</comment>
<dbReference type="EMBL" id="AP024169">
    <property type="protein sequence ID" value="BCN31264.1"/>
    <property type="molecule type" value="Genomic_DNA"/>
</dbReference>
<dbReference type="GO" id="GO:0005524">
    <property type="term" value="F:ATP binding"/>
    <property type="evidence" value="ECO:0007669"/>
    <property type="project" value="UniProtKB-KW"/>
</dbReference>
<evidence type="ECO:0000256" key="6">
    <source>
        <dbReference type="ARBA" id="ARBA00022723"/>
    </source>
</evidence>
<dbReference type="GO" id="GO:0046872">
    <property type="term" value="F:metal ion binding"/>
    <property type="evidence" value="ECO:0007669"/>
    <property type="project" value="UniProtKB-KW"/>
</dbReference>
<evidence type="ECO:0000313" key="11">
    <source>
        <dbReference type="Proteomes" id="UP000595897"/>
    </source>
</evidence>
<evidence type="ECO:0000256" key="8">
    <source>
        <dbReference type="ARBA" id="ARBA00022840"/>
    </source>
</evidence>
<dbReference type="AlphaFoldDB" id="A0A7R7IDN3"/>
<dbReference type="PRINTS" id="PR00091">
    <property type="entry name" value="NITROGNASEII"/>
</dbReference>